<reference evidence="1 2" key="1">
    <citation type="journal article" date="2013" name="PLoS ONE">
        <title>Assembly-driven community genomics of a hypersaline microbial ecosystem.</title>
        <authorList>
            <person name="Podell S."/>
            <person name="Ugalde J.A."/>
            <person name="Narasingarao P."/>
            <person name="Banfield J.F."/>
            <person name="Heidelberg K.B."/>
            <person name="Allen E.E."/>
        </authorList>
    </citation>
    <scope>NUCLEOTIDE SEQUENCE [LARGE SCALE GENOMIC DNA]</scope>
    <source>
        <strain evidence="2">J07HQW2</strain>
    </source>
</reference>
<accession>U1NBS8</accession>
<dbReference type="HOGENOM" id="CLU_3302674_0_0_2"/>
<dbReference type="AlphaFoldDB" id="U1NBS8"/>
<sequence length="39" mass="4478">MDTFLEVIPPTLKTDILRSDPTYVFVPRVRPSAEAMNTR</sequence>
<dbReference type="Proteomes" id="UP000030710">
    <property type="component" value="Unassembled WGS sequence"/>
</dbReference>
<proteinExistence type="predicted"/>
<dbReference type="EMBL" id="KE356561">
    <property type="protein sequence ID" value="ERG94123.1"/>
    <property type="molecule type" value="Genomic_DNA"/>
</dbReference>
<protein>
    <submittedName>
        <fullName evidence="1">Uncharacterized protein</fullName>
    </submittedName>
</protein>
<name>U1NBS8_9EURY</name>
<organism evidence="1 2">
    <name type="scientific">Haloquadratum walsbyi J07HQW2</name>
    <dbReference type="NCBI Taxonomy" id="1238425"/>
    <lineage>
        <taxon>Archaea</taxon>
        <taxon>Methanobacteriati</taxon>
        <taxon>Methanobacteriota</taxon>
        <taxon>Stenosarchaea group</taxon>
        <taxon>Halobacteria</taxon>
        <taxon>Halobacteriales</taxon>
        <taxon>Haloferacaceae</taxon>
        <taxon>Haloquadratum</taxon>
    </lineage>
</organism>
<evidence type="ECO:0000313" key="2">
    <source>
        <dbReference type="Proteomes" id="UP000030710"/>
    </source>
</evidence>
<evidence type="ECO:0000313" key="1">
    <source>
        <dbReference type="EMBL" id="ERG94123.1"/>
    </source>
</evidence>
<gene>
    <name evidence="1" type="ORF">J07HQW2_00557</name>
</gene>